<evidence type="ECO:0000259" key="2">
    <source>
        <dbReference type="PROSITE" id="PS51925"/>
    </source>
</evidence>
<evidence type="ECO:0000313" key="4">
    <source>
        <dbReference type="EMBL" id="CCA21358.1"/>
    </source>
</evidence>
<name>F0WJB1_9STRA</name>
<dbReference type="Pfam" id="PF02201">
    <property type="entry name" value="SWIB"/>
    <property type="match status" value="2"/>
</dbReference>
<gene>
    <name evidence="4" type="primary">AlNc14C120G6638</name>
    <name evidence="4" type="ORF">ALNC14_075010</name>
</gene>
<dbReference type="PROSITE" id="PS51998">
    <property type="entry name" value="DEK_C"/>
    <property type="match status" value="1"/>
</dbReference>
<feature type="domain" description="DM2" evidence="2">
    <location>
        <begin position="237"/>
        <end position="314"/>
    </location>
</feature>
<accession>F0WJB1</accession>
<dbReference type="PANTHER" id="PTHR13844">
    <property type="entry name" value="SWI/SNF-RELATED MATRIX-ASSOCIATED ACTIN-DEPENDENT REGULATOR OF CHROMATIN SUBFAMILY D"/>
    <property type="match status" value="1"/>
</dbReference>
<dbReference type="CDD" id="cd10567">
    <property type="entry name" value="SWIB-MDM2_like"/>
    <property type="match status" value="2"/>
</dbReference>
<protein>
    <submittedName>
        <fullName evidence="4">Uncharacterized protein AlNc14C120G6638</fullName>
    </submittedName>
</protein>
<dbReference type="InterPro" id="IPR036885">
    <property type="entry name" value="SWIB_MDM2_dom_sf"/>
</dbReference>
<feature type="domain" description="DM2" evidence="2">
    <location>
        <begin position="103"/>
        <end position="180"/>
    </location>
</feature>
<organism evidence="4">
    <name type="scientific">Albugo laibachii Nc14</name>
    <dbReference type="NCBI Taxonomy" id="890382"/>
    <lineage>
        <taxon>Eukaryota</taxon>
        <taxon>Sar</taxon>
        <taxon>Stramenopiles</taxon>
        <taxon>Oomycota</taxon>
        <taxon>Peronosporomycetes</taxon>
        <taxon>Albuginales</taxon>
        <taxon>Albuginaceae</taxon>
        <taxon>Albugo</taxon>
    </lineage>
</organism>
<proteinExistence type="predicted"/>
<dbReference type="HOGENOM" id="CLU_046065_0_1_1"/>
<dbReference type="SMART" id="SM00151">
    <property type="entry name" value="SWIB"/>
    <property type="match status" value="2"/>
</dbReference>
<dbReference type="Gene3D" id="1.10.10.60">
    <property type="entry name" value="Homeodomain-like"/>
    <property type="match status" value="1"/>
</dbReference>
<feature type="region of interest" description="Disordered" evidence="1">
    <location>
        <begin position="76"/>
        <end position="104"/>
    </location>
</feature>
<sequence length="340" mass="38839">MDPSRADLRSKIETILRDANLETVSRKAIRNQLESIFSCELSAHKRYINETILEVIDSQQTNENCEADDECDEAKIPTETTAKKSAKKSVKRTRRTGEERKSPFDAELSMSPELAAVMGRDRMSRPQIVKELWNYIRENKLQDPNDKRRIVFDAQLKAVFQREAATMFSLNKYIKRHVCKPEDLLVEGWQAIPRDGISSEEDGAPKKATSKKKKKRLKKNNSDDGSDPEKKPKRNSAFNAELAVSPELAQVLGSDRLARPTIVKLLWKYIHEHQLQDPADKRKILLDDTLRKVFKRDSFTMFSMNKFVKRHVCKPESLPAGGWADIARDGVSSGDEAVKK</sequence>
<dbReference type="InterPro" id="IPR019835">
    <property type="entry name" value="SWIB_domain"/>
</dbReference>
<dbReference type="EMBL" id="FR824165">
    <property type="protein sequence ID" value="CCA21358.1"/>
    <property type="molecule type" value="Genomic_DNA"/>
</dbReference>
<feature type="domain" description="DEK-C" evidence="3">
    <location>
        <begin position="2"/>
        <end position="57"/>
    </location>
</feature>
<feature type="compositionally biased region" description="Basic and acidic residues" evidence="1">
    <location>
        <begin position="95"/>
        <end position="104"/>
    </location>
</feature>
<dbReference type="SUPFAM" id="SSF47592">
    <property type="entry name" value="SWIB/MDM2 domain"/>
    <property type="match status" value="2"/>
</dbReference>
<reference evidence="4" key="2">
    <citation type="submission" date="2011-02" db="EMBL/GenBank/DDBJ databases">
        <authorList>
            <person name="MacLean D."/>
        </authorList>
    </citation>
    <scope>NUCLEOTIDE SEQUENCE</scope>
</reference>
<dbReference type="InterPro" id="IPR003121">
    <property type="entry name" value="SWIB_MDM2_domain"/>
</dbReference>
<feature type="region of interest" description="Disordered" evidence="1">
    <location>
        <begin position="195"/>
        <end position="235"/>
    </location>
</feature>
<dbReference type="AlphaFoldDB" id="F0WJB1"/>
<feature type="region of interest" description="Disordered" evidence="1">
    <location>
        <begin position="320"/>
        <end position="340"/>
    </location>
</feature>
<dbReference type="SUPFAM" id="SSF109715">
    <property type="entry name" value="DEK C-terminal domain"/>
    <property type="match status" value="1"/>
</dbReference>
<feature type="compositionally biased region" description="Basic residues" evidence="1">
    <location>
        <begin position="208"/>
        <end position="219"/>
    </location>
</feature>
<dbReference type="InterPro" id="IPR014876">
    <property type="entry name" value="DEK_C"/>
</dbReference>
<reference evidence="4" key="1">
    <citation type="journal article" date="2011" name="PLoS Biol.">
        <title>Gene gain and loss during evolution of obligate parasitism in the white rust pathogen of Arabidopsis thaliana.</title>
        <authorList>
            <person name="Kemen E."/>
            <person name="Gardiner A."/>
            <person name="Schultz-Larsen T."/>
            <person name="Kemen A.C."/>
            <person name="Balmuth A.L."/>
            <person name="Robert-Seilaniantz A."/>
            <person name="Bailey K."/>
            <person name="Holub E."/>
            <person name="Studholme D.J."/>
            <person name="Maclean D."/>
            <person name="Jones J.D."/>
        </authorList>
    </citation>
    <scope>NUCLEOTIDE SEQUENCE</scope>
</reference>
<evidence type="ECO:0000259" key="3">
    <source>
        <dbReference type="PROSITE" id="PS51998"/>
    </source>
</evidence>
<dbReference type="Gene3D" id="1.10.245.10">
    <property type="entry name" value="SWIB/MDM2 domain"/>
    <property type="match status" value="2"/>
</dbReference>
<evidence type="ECO:0000256" key="1">
    <source>
        <dbReference type="SAM" id="MobiDB-lite"/>
    </source>
</evidence>
<dbReference type="Pfam" id="PF08766">
    <property type="entry name" value="DEK_C"/>
    <property type="match status" value="1"/>
</dbReference>
<feature type="compositionally biased region" description="Basic residues" evidence="1">
    <location>
        <begin position="84"/>
        <end position="94"/>
    </location>
</feature>
<dbReference type="PROSITE" id="PS51925">
    <property type="entry name" value="SWIB_MDM2"/>
    <property type="match status" value="2"/>
</dbReference>